<feature type="transmembrane region" description="Helical" evidence="7">
    <location>
        <begin position="148"/>
        <end position="167"/>
    </location>
</feature>
<dbReference type="InterPro" id="IPR000515">
    <property type="entry name" value="MetI-like"/>
</dbReference>
<feature type="transmembrane region" description="Helical" evidence="7">
    <location>
        <begin position="54"/>
        <end position="81"/>
    </location>
</feature>
<keyword evidence="5 7" id="KW-1133">Transmembrane helix</keyword>
<comment type="similarity">
    <text evidence="7">Belongs to the binding-protein-dependent transport system permease family.</text>
</comment>
<dbReference type="PROSITE" id="PS50928">
    <property type="entry name" value="ABC_TM1"/>
    <property type="match status" value="1"/>
</dbReference>
<dbReference type="GO" id="GO:0005886">
    <property type="term" value="C:plasma membrane"/>
    <property type="evidence" value="ECO:0007669"/>
    <property type="project" value="UniProtKB-SubCell"/>
</dbReference>
<dbReference type="GO" id="GO:0055085">
    <property type="term" value="P:transmembrane transport"/>
    <property type="evidence" value="ECO:0007669"/>
    <property type="project" value="InterPro"/>
</dbReference>
<dbReference type="CDD" id="cd06261">
    <property type="entry name" value="TM_PBP2"/>
    <property type="match status" value="1"/>
</dbReference>
<evidence type="ECO:0000259" key="9">
    <source>
        <dbReference type="PROSITE" id="PS50928"/>
    </source>
</evidence>
<feature type="transmembrane region" description="Helical" evidence="7">
    <location>
        <begin position="110"/>
        <end position="136"/>
    </location>
</feature>
<sequence length="333" mass="35941">MSTISTRRPGDGRAGAGRTGPGRARTGAGRPTVGRSGRRPAAPRNSLTHPPRTGAVLVTPAILFVAVFVLAPLAFALYISFTNWPLIGPYRFIGLQNYLTLFQDPVFVHAIGYTLLYTAIVTVPILALGYFLAVLVRARRRGSTFLRTVFFLPYVVGLTTLSFMLVLEAQPGSGAVNMVLRWLGITDGSTAWLVNGPLATVLICVLVVWAVSGLTMVLLMSAMQGIPDEVYESAQLEGASWWQTERMITFPMIRSTVALSVIISVIGSLLAFNQFYILTQGGPGTETTTIVNAIYNRGFVNLQLGAATAESIALVVVIAAVTVFQFWALREKD</sequence>
<dbReference type="Gene3D" id="1.10.3720.10">
    <property type="entry name" value="MetI-like"/>
    <property type="match status" value="1"/>
</dbReference>
<proteinExistence type="inferred from homology"/>
<accession>A0A942YCY4</accession>
<evidence type="ECO:0000256" key="6">
    <source>
        <dbReference type="ARBA" id="ARBA00023136"/>
    </source>
</evidence>
<dbReference type="AlphaFoldDB" id="A0A942YCY4"/>
<feature type="compositionally biased region" description="Low complexity" evidence="8">
    <location>
        <begin position="21"/>
        <end position="35"/>
    </location>
</feature>
<feature type="transmembrane region" description="Helical" evidence="7">
    <location>
        <begin position="198"/>
        <end position="219"/>
    </location>
</feature>
<keyword evidence="6 7" id="KW-0472">Membrane</keyword>
<dbReference type="PANTHER" id="PTHR43227:SF8">
    <property type="entry name" value="DIACETYLCHITOBIOSE UPTAKE SYSTEM PERMEASE PROTEIN DASB"/>
    <property type="match status" value="1"/>
</dbReference>
<gene>
    <name evidence="10" type="ORF">KHB02_39040</name>
</gene>
<dbReference type="InterPro" id="IPR035906">
    <property type="entry name" value="MetI-like_sf"/>
</dbReference>
<name>A0A942YCY4_9BACI</name>
<evidence type="ECO:0000256" key="3">
    <source>
        <dbReference type="ARBA" id="ARBA00022475"/>
    </source>
</evidence>
<comment type="caution">
    <text evidence="10">The sequence shown here is derived from an EMBL/GenBank/DDBJ whole genome shotgun (WGS) entry which is preliminary data.</text>
</comment>
<comment type="subcellular location">
    <subcellularLocation>
        <location evidence="1 7">Cell membrane</location>
        <topology evidence="1 7">Multi-pass membrane protein</topology>
    </subcellularLocation>
</comment>
<organism evidence="10">
    <name type="scientific">Neobacillus citreus</name>
    <dbReference type="NCBI Taxonomy" id="2833578"/>
    <lineage>
        <taxon>Bacteria</taxon>
        <taxon>Bacillati</taxon>
        <taxon>Bacillota</taxon>
        <taxon>Bacilli</taxon>
        <taxon>Bacillales</taxon>
        <taxon>Bacillaceae</taxon>
        <taxon>Neobacillus</taxon>
    </lineage>
</organism>
<feature type="domain" description="ABC transmembrane type-1" evidence="9">
    <location>
        <begin position="111"/>
        <end position="325"/>
    </location>
</feature>
<dbReference type="EMBL" id="JAGYPE010000008">
    <property type="protein sequence ID" value="MBS4187372.1"/>
    <property type="molecule type" value="Genomic_DNA"/>
</dbReference>
<feature type="region of interest" description="Disordered" evidence="8">
    <location>
        <begin position="1"/>
        <end position="49"/>
    </location>
</feature>
<evidence type="ECO:0000256" key="2">
    <source>
        <dbReference type="ARBA" id="ARBA00022448"/>
    </source>
</evidence>
<dbReference type="SUPFAM" id="SSF161098">
    <property type="entry name" value="MetI-like"/>
    <property type="match status" value="1"/>
</dbReference>
<evidence type="ECO:0000256" key="7">
    <source>
        <dbReference type="RuleBase" id="RU363032"/>
    </source>
</evidence>
<evidence type="ECO:0000256" key="8">
    <source>
        <dbReference type="SAM" id="MobiDB-lite"/>
    </source>
</evidence>
<keyword evidence="4 7" id="KW-0812">Transmembrane</keyword>
<dbReference type="PANTHER" id="PTHR43227">
    <property type="entry name" value="BLL4140 PROTEIN"/>
    <property type="match status" value="1"/>
</dbReference>
<dbReference type="Pfam" id="PF00528">
    <property type="entry name" value="BPD_transp_1"/>
    <property type="match status" value="1"/>
</dbReference>
<evidence type="ECO:0000256" key="5">
    <source>
        <dbReference type="ARBA" id="ARBA00022989"/>
    </source>
</evidence>
<evidence type="ECO:0000256" key="1">
    <source>
        <dbReference type="ARBA" id="ARBA00004651"/>
    </source>
</evidence>
<protein>
    <submittedName>
        <fullName evidence="10">Sugar ABC transporter permease</fullName>
    </submittedName>
</protein>
<keyword evidence="3" id="KW-1003">Cell membrane</keyword>
<dbReference type="InterPro" id="IPR050809">
    <property type="entry name" value="UgpAE/MalFG_permease"/>
</dbReference>
<feature type="transmembrane region" description="Helical" evidence="7">
    <location>
        <begin position="256"/>
        <end position="277"/>
    </location>
</feature>
<reference evidence="10" key="1">
    <citation type="submission" date="2021-05" db="EMBL/GenBank/DDBJ databases">
        <title>Novel Bacillus species.</title>
        <authorList>
            <person name="Liu G."/>
        </authorList>
    </citation>
    <scope>NUCLEOTIDE SEQUENCE</scope>
    <source>
        <strain evidence="10">FJAT-50051</strain>
    </source>
</reference>
<keyword evidence="2 7" id="KW-0813">Transport</keyword>
<evidence type="ECO:0000256" key="4">
    <source>
        <dbReference type="ARBA" id="ARBA00022692"/>
    </source>
</evidence>
<feature type="transmembrane region" description="Helical" evidence="7">
    <location>
        <begin position="311"/>
        <end position="329"/>
    </location>
</feature>
<evidence type="ECO:0000313" key="10">
    <source>
        <dbReference type="EMBL" id="MBS4187372.1"/>
    </source>
</evidence>